<evidence type="ECO:0000313" key="3">
    <source>
        <dbReference type="Proteomes" id="UP000807025"/>
    </source>
</evidence>
<feature type="region of interest" description="Disordered" evidence="1">
    <location>
        <begin position="75"/>
        <end position="100"/>
    </location>
</feature>
<protein>
    <submittedName>
        <fullName evidence="2">Uncharacterized protein</fullName>
    </submittedName>
</protein>
<dbReference type="AlphaFoldDB" id="A0A9P6DGE2"/>
<proteinExistence type="predicted"/>
<dbReference type="EMBL" id="MU154551">
    <property type="protein sequence ID" value="KAF9496539.1"/>
    <property type="molecule type" value="Genomic_DNA"/>
</dbReference>
<sequence length="100" mass="11371">MAQRWQEEMQRIIRFHMWEVGTWATHVREATSSGTCAYAWQQNAGQLHLAAYLKMGEGTVEAGSPLIEVPPQMEEVREQQEGREGGREGGRVIQRPFASQ</sequence>
<gene>
    <name evidence="2" type="ORF">BDN71DRAFT_1430140</name>
</gene>
<accession>A0A9P6DGE2</accession>
<feature type="compositionally biased region" description="Basic and acidic residues" evidence="1">
    <location>
        <begin position="75"/>
        <end position="90"/>
    </location>
</feature>
<name>A0A9P6DGE2_PLEER</name>
<evidence type="ECO:0000313" key="2">
    <source>
        <dbReference type="EMBL" id="KAF9496539.1"/>
    </source>
</evidence>
<organism evidence="2 3">
    <name type="scientific">Pleurotus eryngii</name>
    <name type="common">Boletus of the steppes</name>
    <dbReference type="NCBI Taxonomy" id="5323"/>
    <lineage>
        <taxon>Eukaryota</taxon>
        <taxon>Fungi</taxon>
        <taxon>Dikarya</taxon>
        <taxon>Basidiomycota</taxon>
        <taxon>Agaricomycotina</taxon>
        <taxon>Agaricomycetes</taxon>
        <taxon>Agaricomycetidae</taxon>
        <taxon>Agaricales</taxon>
        <taxon>Pleurotineae</taxon>
        <taxon>Pleurotaceae</taxon>
        <taxon>Pleurotus</taxon>
    </lineage>
</organism>
<dbReference type="Proteomes" id="UP000807025">
    <property type="component" value="Unassembled WGS sequence"/>
</dbReference>
<comment type="caution">
    <text evidence="2">The sequence shown here is derived from an EMBL/GenBank/DDBJ whole genome shotgun (WGS) entry which is preliminary data.</text>
</comment>
<evidence type="ECO:0000256" key="1">
    <source>
        <dbReference type="SAM" id="MobiDB-lite"/>
    </source>
</evidence>
<keyword evidence="3" id="KW-1185">Reference proteome</keyword>
<reference evidence="2" key="1">
    <citation type="submission" date="2020-11" db="EMBL/GenBank/DDBJ databases">
        <authorList>
            <consortium name="DOE Joint Genome Institute"/>
            <person name="Ahrendt S."/>
            <person name="Riley R."/>
            <person name="Andreopoulos W."/>
            <person name="Labutti K."/>
            <person name="Pangilinan J."/>
            <person name="Ruiz-Duenas F.J."/>
            <person name="Barrasa J.M."/>
            <person name="Sanchez-Garcia M."/>
            <person name="Camarero S."/>
            <person name="Miyauchi S."/>
            <person name="Serrano A."/>
            <person name="Linde D."/>
            <person name="Babiker R."/>
            <person name="Drula E."/>
            <person name="Ayuso-Fernandez I."/>
            <person name="Pacheco R."/>
            <person name="Padilla G."/>
            <person name="Ferreira P."/>
            <person name="Barriuso J."/>
            <person name="Kellner H."/>
            <person name="Castanera R."/>
            <person name="Alfaro M."/>
            <person name="Ramirez L."/>
            <person name="Pisabarro A.G."/>
            <person name="Kuo A."/>
            <person name="Tritt A."/>
            <person name="Lipzen A."/>
            <person name="He G."/>
            <person name="Yan M."/>
            <person name="Ng V."/>
            <person name="Cullen D."/>
            <person name="Martin F."/>
            <person name="Rosso M.-N."/>
            <person name="Henrissat B."/>
            <person name="Hibbett D."/>
            <person name="Martinez A.T."/>
            <person name="Grigoriev I.V."/>
        </authorList>
    </citation>
    <scope>NUCLEOTIDE SEQUENCE</scope>
    <source>
        <strain evidence="2">ATCC 90797</strain>
    </source>
</reference>